<organism evidence="10 11">
    <name type="scientific">Candidatus Haliotispira prima</name>
    <dbReference type="NCBI Taxonomy" id="3034016"/>
    <lineage>
        <taxon>Bacteria</taxon>
        <taxon>Pseudomonadati</taxon>
        <taxon>Spirochaetota</taxon>
        <taxon>Spirochaetia</taxon>
        <taxon>Spirochaetales</taxon>
        <taxon>Spirochaetaceae</taxon>
        <taxon>Candidatus Haliotispira</taxon>
    </lineage>
</organism>
<comment type="similarity">
    <text evidence="1 9">Belongs to the class-I aminoacyl-tRNA synthetase family.</text>
</comment>
<dbReference type="PANTHER" id="PTHR43766:SF1">
    <property type="entry name" value="TRYPTOPHAN--TRNA LIGASE, MITOCHONDRIAL"/>
    <property type="match status" value="1"/>
</dbReference>
<evidence type="ECO:0000256" key="8">
    <source>
        <dbReference type="NCBIfam" id="TIGR00233"/>
    </source>
</evidence>
<keyword evidence="7 9" id="KW-0030">Aminoacyl-tRNA synthetase</keyword>
<dbReference type="Gene3D" id="1.10.240.10">
    <property type="entry name" value="Tyrosyl-Transfer RNA Synthetase"/>
    <property type="match status" value="1"/>
</dbReference>
<accession>A0ABY8ME36</accession>
<reference evidence="10 11" key="1">
    <citation type="submission" date="2023-04" db="EMBL/GenBank/DDBJ databases">
        <title>Spirochaete genome identified in red abalone sample constitutes a novel genus.</title>
        <authorList>
            <person name="Sharma S.P."/>
            <person name="Purcell C.M."/>
            <person name="Hyde J.R."/>
            <person name="Severin A.J."/>
        </authorList>
    </citation>
    <scope>NUCLEOTIDE SEQUENCE [LARGE SCALE GENOMIC DNA]</scope>
    <source>
        <strain evidence="10 11">SP-2023</strain>
    </source>
</reference>
<evidence type="ECO:0000256" key="3">
    <source>
        <dbReference type="ARBA" id="ARBA00022598"/>
    </source>
</evidence>
<evidence type="ECO:0000313" key="10">
    <source>
        <dbReference type="EMBL" id="WGK68247.1"/>
    </source>
</evidence>
<evidence type="ECO:0000313" key="11">
    <source>
        <dbReference type="Proteomes" id="UP001228690"/>
    </source>
</evidence>
<evidence type="ECO:0000256" key="4">
    <source>
        <dbReference type="ARBA" id="ARBA00022741"/>
    </source>
</evidence>
<dbReference type="PRINTS" id="PR01039">
    <property type="entry name" value="TRNASYNTHTRP"/>
</dbReference>
<dbReference type="EC" id="6.1.1.2" evidence="2 8"/>
<dbReference type="InterPro" id="IPR002306">
    <property type="entry name" value="Trp-tRNA-ligase"/>
</dbReference>
<sequence length="365" mass="41220">MNKDPRPVANDTYAAAVAESQALEQDLRDPENRRHYRMLTGDRPTGRLHIGHYFGSLQNRVALQQLGLETFIVIADYQVLTDRDRGERIAYFTRQLCMDYLAVGLDPENHPVHIFVHSQVPELNQLFVPFLTLVSQSELERNPTTKDELQHSSLGQLSASLLAYPVHQAADILFCHGNVVPVGKDQLPHIELTRNIARRFNKRYSDKQPYFPRPIGLLSRTPSIMGLDGTTKMSKSRGNSIELSAGPEEVAKSIKQAKTDSERRITYEPERRPEVANLLQLLGLCSGENPEDIAESIGDGGSGALKRLLTEQLNAVLEPIQRRRKEFEQNEDYIDRILARGCAVARERAAQTMKDVHRFLGTYIV</sequence>
<dbReference type="EMBL" id="CP123443">
    <property type="protein sequence ID" value="WGK68247.1"/>
    <property type="molecule type" value="Genomic_DNA"/>
</dbReference>
<dbReference type="PANTHER" id="PTHR43766">
    <property type="entry name" value="TRYPTOPHAN--TRNA LIGASE, MITOCHONDRIAL"/>
    <property type="match status" value="1"/>
</dbReference>
<evidence type="ECO:0000256" key="2">
    <source>
        <dbReference type="ARBA" id="ARBA00013161"/>
    </source>
</evidence>
<dbReference type="InterPro" id="IPR050203">
    <property type="entry name" value="Trp-tRNA_synthetase"/>
</dbReference>
<keyword evidence="6 9" id="KW-0648">Protein biosynthesis</keyword>
<proteinExistence type="inferred from homology"/>
<keyword evidence="4 9" id="KW-0547">Nucleotide-binding</keyword>
<evidence type="ECO:0000256" key="9">
    <source>
        <dbReference type="RuleBase" id="RU363036"/>
    </source>
</evidence>
<evidence type="ECO:0000256" key="1">
    <source>
        <dbReference type="ARBA" id="ARBA00005594"/>
    </source>
</evidence>
<dbReference type="SUPFAM" id="SSF52374">
    <property type="entry name" value="Nucleotidylyl transferase"/>
    <property type="match status" value="1"/>
</dbReference>
<dbReference type="InterPro" id="IPR001412">
    <property type="entry name" value="aa-tRNA-synth_I_CS"/>
</dbReference>
<dbReference type="PROSITE" id="PS00178">
    <property type="entry name" value="AA_TRNA_LIGASE_I"/>
    <property type="match status" value="1"/>
</dbReference>
<dbReference type="InterPro" id="IPR014729">
    <property type="entry name" value="Rossmann-like_a/b/a_fold"/>
</dbReference>
<dbReference type="GO" id="GO:0004830">
    <property type="term" value="F:tryptophan-tRNA ligase activity"/>
    <property type="evidence" value="ECO:0007669"/>
    <property type="project" value="UniProtKB-EC"/>
</dbReference>
<dbReference type="CDD" id="cd00806">
    <property type="entry name" value="TrpRS_core"/>
    <property type="match status" value="1"/>
</dbReference>
<protein>
    <recommendedName>
        <fullName evidence="2 8">Tryptophan--tRNA ligase</fullName>
        <ecNumber evidence="2 8">6.1.1.2</ecNumber>
    </recommendedName>
</protein>
<name>A0ABY8ME36_9SPIO</name>
<dbReference type="RefSeq" id="WP_326926418.1">
    <property type="nucleotide sequence ID" value="NZ_CP123443.1"/>
</dbReference>
<dbReference type="Proteomes" id="UP001228690">
    <property type="component" value="Chromosome"/>
</dbReference>
<gene>
    <name evidence="10" type="primary">trpS</name>
    <name evidence="10" type="ORF">P0082_07090</name>
</gene>
<evidence type="ECO:0000256" key="6">
    <source>
        <dbReference type="ARBA" id="ARBA00022917"/>
    </source>
</evidence>
<keyword evidence="3 9" id="KW-0436">Ligase</keyword>
<dbReference type="NCBIfam" id="TIGR00233">
    <property type="entry name" value="trpS"/>
    <property type="match status" value="1"/>
</dbReference>
<evidence type="ECO:0000256" key="7">
    <source>
        <dbReference type="ARBA" id="ARBA00023146"/>
    </source>
</evidence>
<dbReference type="InterPro" id="IPR002305">
    <property type="entry name" value="aa-tRNA-synth_Ic"/>
</dbReference>
<keyword evidence="11" id="KW-1185">Reference proteome</keyword>
<evidence type="ECO:0000256" key="5">
    <source>
        <dbReference type="ARBA" id="ARBA00022840"/>
    </source>
</evidence>
<dbReference type="Gene3D" id="3.40.50.620">
    <property type="entry name" value="HUPs"/>
    <property type="match status" value="1"/>
</dbReference>
<dbReference type="Pfam" id="PF00579">
    <property type="entry name" value="tRNA-synt_1b"/>
    <property type="match status" value="1"/>
</dbReference>
<keyword evidence="5 9" id="KW-0067">ATP-binding</keyword>